<dbReference type="InterPro" id="IPR025770">
    <property type="entry name" value="PPMT_MeTrfase"/>
</dbReference>
<keyword evidence="8 10" id="KW-1133">Transmembrane helix</keyword>
<proteinExistence type="inferred from homology"/>
<dbReference type="InterPro" id="IPR007269">
    <property type="entry name" value="ICMT_MeTrfase"/>
</dbReference>
<evidence type="ECO:0000256" key="9">
    <source>
        <dbReference type="ARBA" id="ARBA00023136"/>
    </source>
</evidence>
<feature type="region of interest" description="Disordered" evidence="11">
    <location>
        <begin position="460"/>
        <end position="489"/>
    </location>
</feature>
<comment type="caution">
    <text evidence="13">The sequence shown here is derived from an EMBL/GenBank/DDBJ whole genome shotgun (WGS) entry which is preliminary data.</text>
</comment>
<keyword evidence="7 10" id="KW-0812">Transmembrane</keyword>
<evidence type="ECO:0000256" key="5">
    <source>
        <dbReference type="ARBA" id="ARBA00022679"/>
    </source>
</evidence>
<dbReference type="SUPFAM" id="SSF82199">
    <property type="entry name" value="SET domain"/>
    <property type="match status" value="1"/>
</dbReference>
<dbReference type="Proteomes" id="UP000554482">
    <property type="component" value="Unassembled WGS sequence"/>
</dbReference>
<comment type="catalytic activity">
    <reaction evidence="10">
        <text>[protein]-C-terminal S-[(2E,6E)-farnesyl]-L-cysteine + S-adenosyl-L-methionine = [protein]-C-terminal S-[(2E,6E)-farnesyl]-L-cysteine methyl ester + S-adenosyl-L-homocysteine</text>
        <dbReference type="Rhea" id="RHEA:21672"/>
        <dbReference type="Rhea" id="RHEA-COMP:12125"/>
        <dbReference type="Rhea" id="RHEA-COMP:12126"/>
        <dbReference type="ChEBI" id="CHEBI:57856"/>
        <dbReference type="ChEBI" id="CHEBI:59789"/>
        <dbReference type="ChEBI" id="CHEBI:90510"/>
        <dbReference type="ChEBI" id="CHEBI:90511"/>
        <dbReference type="EC" id="2.1.1.100"/>
    </reaction>
</comment>
<dbReference type="EC" id="2.1.1.100" evidence="3 10"/>
<feature type="domain" description="SET" evidence="12">
    <location>
        <begin position="276"/>
        <end position="546"/>
    </location>
</feature>
<evidence type="ECO:0000256" key="8">
    <source>
        <dbReference type="ARBA" id="ARBA00022989"/>
    </source>
</evidence>
<comment type="caution">
    <text evidence="10">Lacks conserved residue(s) required for the propagation of feature annotation.</text>
</comment>
<evidence type="ECO:0000259" key="12">
    <source>
        <dbReference type="PROSITE" id="PS50280"/>
    </source>
</evidence>
<keyword evidence="4 10" id="KW-0489">Methyltransferase</keyword>
<dbReference type="GO" id="GO:0032259">
    <property type="term" value="P:methylation"/>
    <property type="evidence" value="ECO:0007669"/>
    <property type="project" value="UniProtKB-KW"/>
</dbReference>
<keyword evidence="10" id="KW-0256">Endoplasmic reticulum</keyword>
<name>A0A7J6VTV0_THATH</name>
<dbReference type="InterPro" id="IPR001214">
    <property type="entry name" value="SET_dom"/>
</dbReference>
<dbReference type="PROSITE" id="PS51564">
    <property type="entry name" value="SAM_ICMT"/>
    <property type="match status" value="1"/>
</dbReference>
<evidence type="ECO:0000256" key="6">
    <source>
        <dbReference type="ARBA" id="ARBA00022691"/>
    </source>
</evidence>
<keyword evidence="6 10" id="KW-0949">S-adenosyl-L-methionine</keyword>
<evidence type="ECO:0000256" key="7">
    <source>
        <dbReference type="ARBA" id="ARBA00022692"/>
    </source>
</evidence>
<evidence type="ECO:0000256" key="1">
    <source>
        <dbReference type="ARBA" id="ARBA00004141"/>
    </source>
</evidence>
<dbReference type="GO" id="GO:0005789">
    <property type="term" value="C:endoplasmic reticulum membrane"/>
    <property type="evidence" value="ECO:0007669"/>
    <property type="project" value="UniProtKB-SubCell"/>
</dbReference>
<evidence type="ECO:0000256" key="10">
    <source>
        <dbReference type="RuleBase" id="RU362022"/>
    </source>
</evidence>
<comment type="subcellular location">
    <subcellularLocation>
        <location evidence="10">Endoplasmic reticulum membrane</location>
        <topology evidence="10">Multi-pass membrane protein</topology>
    </subcellularLocation>
    <subcellularLocation>
        <location evidence="1">Membrane</location>
        <topology evidence="1">Multi-pass membrane protein</topology>
    </subcellularLocation>
</comment>
<dbReference type="Gene3D" id="3.90.1410.10">
    <property type="entry name" value="set domain protein methyltransferase, domain 1"/>
    <property type="match status" value="1"/>
</dbReference>
<dbReference type="OrthoDB" id="441812at2759"/>
<feature type="transmembrane region" description="Helical" evidence="10">
    <location>
        <begin position="111"/>
        <end position="129"/>
    </location>
</feature>
<keyword evidence="9 10" id="KW-0472">Membrane</keyword>
<dbReference type="PROSITE" id="PS50280">
    <property type="entry name" value="SET"/>
    <property type="match status" value="1"/>
</dbReference>
<evidence type="ECO:0000256" key="3">
    <source>
        <dbReference type="ARBA" id="ARBA00012151"/>
    </source>
</evidence>
<evidence type="ECO:0000256" key="4">
    <source>
        <dbReference type="ARBA" id="ARBA00022603"/>
    </source>
</evidence>
<comment type="similarity">
    <text evidence="2 10">Belongs to the class VI-like SAM-binding methyltransferase superfamily. Isoprenylcysteine carboxyl methyltransferase family.</text>
</comment>
<dbReference type="EMBL" id="JABWDY010026929">
    <property type="protein sequence ID" value="KAF5188313.1"/>
    <property type="molecule type" value="Genomic_DNA"/>
</dbReference>
<dbReference type="InterPro" id="IPR046341">
    <property type="entry name" value="SET_dom_sf"/>
</dbReference>
<sequence>MNVHTETRGSLRFFSSSQIEHSNNKPSFFAQFFELTIPQDLRSSINLVFDEVRLFWITKMQTLFFSYTAYRQLCQMFFAIFFFHTSEYILAILFHGRSNVPLSSLLISKQYVLAMGFSIVEYVLEIFLFPQMKEYWWISNIGLGLVLIGEVIRKMAIITAGRAFTHMIRTRHDDSHQLITHGIYRYIRHPGYCGFFIWAIGIQIMILNPLCTMAFMVVLWRFFSERILYEEYFLRDFFGSRYDEYALGVSSGVPFVKRLRAFKRWMNSQQLEWSSSTLELVDNGIEEGMLVKAIGDLNEGDVIAKIPKNACLTIKTSAAREMIEDAGLAGSLGLSVALMYEKSLGEESLWSGYLQLLPDRECMPLVWTLDEVDKFLAGTELHKIVKDDKALMYEDWKECIFPLVESGPLQLDPKYFGAEQYFAAKSLVFSRSFEIDDYHGSGMVPFADLFNHKTGAENVHFTSVSSPDPSSDDNSDVEDNEYHHDKSSTEDLTNCCNGFPTAIDQTEIPNSNEMDLSSNSEGDSDSLEMIIVKEVKAGDEVFNTYGSMGNAALLHRYGFTEPNNPFDIVNIELNLVLDWSLSLFTSRHGRARLSLWRRIGYSGCVSQDVEYFEISSDGEPQFELLILLYIMFLPDEVYYKLNHTLPSNGSIDKAMEILLLDKKQKRIPLETPETAKEYLLTDEICGALISLADIREASYGMNSLSDDIMSLSSCSKRDRKLYHSLVMPRVQVRPLLLRPEMYQGTGRNKKNGNIFERWKCYDCQGFGMKSCPECGKGGLTPEQRGER</sequence>
<evidence type="ECO:0000256" key="2">
    <source>
        <dbReference type="ARBA" id="ARBA00009140"/>
    </source>
</evidence>
<dbReference type="PANTHER" id="PTHR12714:SF9">
    <property type="entry name" value="PROTEIN-S-ISOPRENYLCYSTEINE O-METHYLTRANSFERASE"/>
    <property type="match status" value="1"/>
</dbReference>
<reference evidence="13 14" key="1">
    <citation type="submission" date="2020-06" db="EMBL/GenBank/DDBJ databases">
        <title>Transcriptomic and genomic resources for Thalictrum thalictroides and T. hernandezii: Facilitating candidate gene discovery in an emerging model plant lineage.</title>
        <authorList>
            <person name="Arias T."/>
            <person name="Riano-Pachon D.M."/>
            <person name="Di Stilio V.S."/>
        </authorList>
    </citation>
    <scope>NUCLEOTIDE SEQUENCE [LARGE SCALE GENOMIC DNA]</scope>
    <source>
        <strain evidence="14">cv. WT478/WT964</strain>
        <tissue evidence="13">Leaves</tissue>
    </source>
</reference>
<dbReference type="Pfam" id="PF04140">
    <property type="entry name" value="ICMT"/>
    <property type="match status" value="1"/>
</dbReference>
<accession>A0A7J6VTV0</accession>
<dbReference type="AlphaFoldDB" id="A0A7J6VTV0"/>
<dbReference type="Gene3D" id="1.20.120.1630">
    <property type="match status" value="1"/>
</dbReference>
<keyword evidence="5 13" id="KW-0808">Transferase</keyword>
<comment type="cofactor">
    <cofactor evidence="10">
        <name>Zn(2+)</name>
        <dbReference type="ChEBI" id="CHEBI:29105"/>
    </cofactor>
    <text evidence="10">Divalent metal cations. Probably Zn(2+).</text>
</comment>
<evidence type="ECO:0000313" key="13">
    <source>
        <dbReference type="EMBL" id="KAF5188313.1"/>
    </source>
</evidence>
<evidence type="ECO:0000313" key="14">
    <source>
        <dbReference type="Proteomes" id="UP000554482"/>
    </source>
</evidence>
<feature type="compositionally biased region" description="Acidic residues" evidence="11">
    <location>
        <begin position="470"/>
        <end position="479"/>
    </location>
</feature>
<feature type="transmembrane region" description="Helical" evidence="10">
    <location>
        <begin position="69"/>
        <end position="90"/>
    </location>
</feature>
<feature type="compositionally biased region" description="Basic and acidic residues" evidence="11">
    <location>
        <begin position="480"/>
        <end position="489"/>
    </location>
</feature>
<keyword evidence="14" id="KW-1185">Reference proteome</keyword>
<organism evidence="13 14">
    <name type="scientific">Thalictrum thalictroides</name>
    <name type="common">Rue-anemone</name>
    <name type="synonym">Anemone thalictroides</name>
    <dbReference type="NCBI Taxonomy" id="46969"/>
    <lineage>
        <taxon>Eukaryota</taxon>
        <taxon>Viridiplantae</taxon>
        <taxon>Streptophyta</taxon>
        <taxon>Embryophyta</taxon>
        <taxon>Tracheophyta</taxon>
        <taxon>Spermatophyta</taxon>
        <taxon>Magnoliopsida</taxon>
        <taxon>Ranunculales</taxon>
        <taxon>Ranunculaceae</taxon>
        <taxon>Thalictroideae</taxon>
        <taxon>Thalictrum</taxon>
    </lineage>
</organism>
<evidence type="ECO:0000256" key="11">
    <source>
        <dbReference type="SAM" id="MobiDB-lite"/>
    </source>
</evidence>
<dbReference type="PANTHER" id="PTHR12714">
    <property type="entry name" value="PROTEIN-S ISOPRENYLCYSTEINE O-METHYLTRANSFERASE"/>
    <property type="match status" value="1"/>
</dbReference>
<protein>
    <recommendedName>
        <fullName evidence="3 10">Protein-S-isoprenylcysteine O-methyltransferase</fullName>
        <ecNumber evidence="3 10">2.1.1.100</ecNumber>
    </recommendedName>
</protein>
<gene>
    <name evidence="13" type="ORF">FRX31_022104</name>
</gene>
<dbReference type="GO" id="GO:0004671">
    <property type="term" value="F:protein C-terminal S-isoprenylcysteine carboxyl O-methyltransferase activity"/>
    <property type="evidence" value="ECO:0007669"/>
    <property type="project" value="UniProtKB-EC"/>
</dbReference>
<feature type="transmembrane region" description="Helical" evidence="10">
    <location>
        <begin position="195"/>
        <end position="223"/>
    </location>
</feature>